<accession>C1DWB1</accession>
<keyword evidence="4 9" id="KW-0547">Nucleotide-binding</keyword>
<dbReference type="AlphaFoldDB" id="C1DWB1"/>
<dbReference type="KEGG" id="saf:SULAZ_1431"/>
<dbReference type="GO" id="GO:0005737">
    <property type="term" value="C:cytoplasm"/>
    <property type="evidence" value="ECO:0007669"/>
    <property type="project" value="UniProtKB-SubCell"/>
</dbReference>
<evidence type="ECO:0000256" key="4">
    <source>
        <dbReference type="ARBA" id="ARBA00022741"/>
    </source>
</evidence>
<comment type="catalytic activity">
    <reaction evidence="8 9">
        <text>(R)-4'-phosphopantetheine + ATP + H(+) = 3'-dephospho-CoA + diphosphate</text>
        <dbReference type="Rhea" id="RHEA:19801"/>
        <dbReference type="ChEBI" id="CHEBI:15378"/>
        <dbReference type="ChEBI" id="CHEBI:30616"/>
        <dbReference type="ChEBI" id="CHEBI:33019"/>
        <dbReference type="ChEBI" id="CHEBI:57328"/>
        <dbReference type="ChEBI" id="CHEBI:61723"/>
        <dbReference type="EC" id="2.7.7.3"/>
    </reaction>
</comment>
<comment type="subcellular location">
    <subcellularLocation>
        <location evidence="9">Cytoplasm</location>
    </subcellularLocation>
</comment>
<keyword evidence="12" id="KW-1185">Reference proteome</keyword>
<dbReference type="SUPFAM" id="SSF52374">
    <property type="entry name" value="Nucleotidylyl transferase"/>
    <property type="match status" value="1"/>
</dbReference>
<evidence type="ECO:0000256" key="1">
    <source>
        <dbReference type="ARBA" id="ARBA00022490"/>
    </source>
</evidence>
<evidence type="ECO:0000313" key="12">
    <source>
        <dbReference type="Proteomes" id="UP000001369"/>
    </source>
</evidence>
<dbReference type="Proteomes" id="UP000001369">
    <property type="component" value="Chromosome"/>
</dbReference>
<comment type="similarity">
    <text evidence="9">Belongs to the bacterial CoaD family.</text>
</comment>
<name>C1DWB1_SULAA</name>
<keyword evidence="6 9" id="KW-0460">Magnesium</keyword>
<comment type="subunit">
    <text evidence="9">Homohexamer.</text>
</comment>
<evidence type="ECO:0000256" key="7">
    <source>
        <dbReference type="ARBA" id="ARBA00022993"/>
    </source>
</evidence>
<dbReference type="GO" id="GO:0015937">
    <property type="term" value="P:coenzyme A biosynthetic process"/>
    <property type="evidence" value="ECO:0007669"/>
    <property type="project" value="UniProtKB-UniRule"/>
</dbReference>
<feature type="domain" description="Cytidyltransferase-like" evidence="10">
    <location>
        <begin position="7"/>
        <end position="134"/>
    </location>
</feature>
<dbReference type="HOGENOM" id="CLU_100149_0_1_0"/>
<feature type="binding site" evidence="9">
    <location>
        <position position="90"/>
    </location>
    <ligand>
        <name>substrate</name>
    </ligand>
</feature>
<dbReference type="InterPro" id="IPR014729">
    <property type="entry name" value="Rossmann-like_a/b/a_fold"/>
</dbReference>
<dbReference type="PANTHER" id="PTHR21342">
    <property type="entry name" value="PHOSPHOPANTETHEINE ADENYLYLTRANSFERASE"/>
    <property type="match status" value="1"/>
</dbReference>
<dbReference type="EC" id="2.7.7.3" evidence="9"/>
<gene>
    <name evidence="9 11" type="primary">coaD</name>
    <name evidence="11" type="ordered locus">SULAZ_1431</name>
</gene>
<dbReference type="UniPathway" id="UPA00241">
    <property type="reaction ID" value="UER00355"/>
</dbReference>
<reference evidence="11 12" key="1">
    <citation type="journal article" date="2009" name="J. Bacteriol.">
        <title>Complete and draft genome sequences of six members of the Aquificales.</title>
        <authorList>
            <person name="Reysenbach A.L."/>
            <person name="Hamamura N."/>
            <person name="Podar M."/>
            <person name="Griffiths E."/>
            <person name="Ferreira S."/>
            <person name="Hochstein R."/>
            <person name="Heidelberg J."/>
            <person name="Johnson J."/>
            <person name="Mead D."/>
            <person name="Pohorille A."/>
            <person name="Sarmiento M."/>
            <person name="Schweighofer K."/>
            <person name="Seshadri R."/>
            <person name="Voytek M.A."/>
        </authorList>
    </citation>
    <scope>NUCLEOTIDE SEQUENCE [LARGE SCALE GENOMIC DNA]</scope>
    <source>
        <strain evidence="12">Az-Fu1 / DSM 15241 / OCM 825</strain>
    </source>
</reference>
<dbReference type="NCBIfam" id="TIGR01510">
    <property type="entry name" value="coaD_prev_kdtB"/>
    <property type="match status" value="1"/>
</dbReference>
<feature type="binding site" evidence="9">
    <location>
        <position position="19"/>
    </location>
    <ligand>
        <name>ATP</name>
        <dbReference type="ChEBI" id="CHEBI:30616"/>
    </ligand>
</feature>
<dbReference type="GO" id="GO:0004595">
    <property type="term" value="F:pantetheine-phosphate adenylyltransferase activity"/>
    <property type="evidence" value="ECO:0007669"/>
    <property type="project" value="UniProtKB-UniRule"/>
</dbReference>
<comment type="cofactor">
    <cofactor evidence="9">
        <name>Mg(2+)</name>
        <dbReference type="ChEBI" id="CHEBI:18420"/>
    </cofactor>
</comment>
<feature type="binding site" evidence="9">
    <location>
        <position position="43"/>
    </location>
    <ligand>
        <name>substrate</name>
    </ligand>
</feature>
<sequence>MTTKVCVYPGTFDPVHFGHLDIVDRALNIFETVVVAIAENPKKEPFFSLEERIKMFQDAVSKYKGRVIVEGFSGLLVDFARKYNTKIIIRGVRLFTDFEYELQIAMTNYKLDKVETFFMMPQQELIHISSSIVKDVAIHGGDISSMVTPFVKSMLEEKVKTLWKNS</sequence>
<evidence type="ECO:0000259" key="10">
    <source>
        <dbReference type="Pfam" id="PF01467"/>
    </source>
</evidence>
<evidence type="ECO:0000256" key="3">
    <source>
        <dbReference type="ARBA" id="ARBA00022695"/>
    </source>
</evidence>
<dbReference type="OrthoDB" id="9806661at2"/>
<keyword evidence="5 9" id="KW-0067">ATP-binding</keyword>
<feature type="binding site" evidence="9">
    <location>
        <begin position="125"/>
        <end position="131"/>
    </location>
    <ligand>
        <name>ATP</name>
        <dbReference type="ChEBI" id="CHEBI:30616"/>
    </ligand>
</feature>
<evidence type="ECO:0000256" key="6">
    <source>
        <dbReference type="ARBA" id="ARBA00022842"/>
    </source>
</evidence>
<dbReference type="PANTHER" id="PTHR21342:SF1">
    <property type="entry name" value="PHOSPHOPANTETHEINE ADENYLYLTRANSFERASE"/>
    <property type="match status" value="1"/>
</dbReference>
<evidence type="ECO:0000256" key="2">
    <source>
        <dbReference type="ARBA" id="ARBA00022679"/>
    </source>
</evidence>
<dbReference type="PRINTS" id="PR01020">
    <property type="entry name" value="LPSBIOSNTHSS"/>
</dbReference>
<dbReference type="Pfam" id="PF01467">
    <property type="entry name" value="CTP_transf_like"/>
    <property type="match status" value="1"/>
</dbReference>
<keyword evidence="3 9" id="KW-0548">Nucleotidyltransferase</keyword>
<dbReference type="InterPro" id="IPR001980">
    <property type="entry name" value="PPAT"/>
</dbReference>
<feature type="binding site" evidence="9">
    <location>
        <position position="101"/>
    </location>
    <ligand>
        <name>ATP</name>
        <dbReference type="ChEBI" id="CHEBI:30616"/>
    </ligand>
</feature>
<feature type="binding site" evidence="9">
    <location>
        <position position="76"/>
    </location>
    <ligand>
        <name>substrate</name>
    </ligand>
</feature>
<evidence type="ECO:0000313" key="11">
    <source>
        <dbReference type="EMBL" id="ACN99783.1"/>
    </source>
</evidence>
<comment type="function">
    <text evidence="9">Reversibly transfers an adenylyl group from ATP to 4'-phosphopantetheine, yielding dephospho-CoA (dPCoA) and pyrophosphate.</text>
</comment>
<proteinExistence type="inferred from homology"/>
<dbReference type="GO" id="GO:0005524">
    <property type="term" value="F:ATP binding"/>
    <property type="evidence" value="ECO:0007669"/>
    <property type="project" value="UniProtKB-KW"/>
</dbReference>
<dbReference type="RefSeq" id="WP_012675091.1">
    <property type="nucleotide sequence ID" value="NC_012438.1"/>
</dbReference>
<dbReference type="HAMAP" id="MF_00151">
    <property type="entry name" value="PPAT_bact"/>
    <property type="match status" value="1"/>
</dbReference>
<keyword evidence="2 9" id="KW-0808">Transferase</keyword>
<dbReference type="InterPro" id="IPR004821">
    <property type="entry name" value="Cyt_trans-like"/>
</dbReference>
<dbReference type="NCBIfam" id="TIGR00125">
    <property type="entry name" value="cyt_tran_rel"/>
    <property type="match status" value="1"/>
</dbReference>
<keyword evidence="1 9" id="KW-0963">Cytoplasm</keyword>
<dbReference type="CDD" id="cd02163">
    <property type="entry name" value="PPAT"/>
    <property type="match status" value="1"/>
</dbReference>
<feature type="site" description="Transition state stabilizer" evidence="9">
    <location>
        <position position="19"/>
    </location>
</feature>
<feature type="binding site" evidence="9">
    <location>
        <begin position="91"/>
        <end position="93"/>
    </location>
    <ligand>
        <name>ATP</name>
        <dbReference type="ChEBI" id="CHEBI:30616"/>
    </ligand>
</feature>
<dbReference type="STRING" id="204536.SULAZ_1431"/>
<evidence type="ECO:0000256" key="9">
    <source>
        <dbReference type="HAMAP-Rule" id="MF_00151"/>
    </source>
</evidence>
<dbReference type="EMBL" id="CP001229">
    <property type="protein sequence ID" value="ACN99783.1"/>
    <property type="molecule type" value="Genomic_DNA"/>
</dbReference>
<evidence type="ECO:0000256" key="8">
    <source>
        <dbReference type="ARBA" id="ARBA00029346"/>
    </source>
</evidence>
<dbReference type="Gene3D" id="3.40.50.620">
    <property type="entry name" value="HUPs"/>
    <property type="match status" value="1"/>
</dbReference>
<organism evidence="11 12">
    <name type="scientific">Sulfurihydrogenibium azorense (strain DSM 15241 / OCM 825 / Az-Fu1)</name>
    <dbReference type="NCBI Taxonomy" id="204536"/>
    <lineage>
        <taxon>Bacteria</taxon>
        <taxon>Pseudomonadati</taxon>
        <taxon>Aquificota</taxon>
        <taxon>Aquificia</taxon>
        <taxon>Aquificales</taxon>
        <taxon>Hydrogenothermaceae</taxon>
        <taxon>Sulfurihydrogenibium</taxon>
    </lineage>
</organism>
<comment type="pathway">
    <text evidence="9">Cofactor biosynthesis; coenzyme A biosynthesis; CoA from (R)-pantothenate: step 4/5.</text>
</comment>
<feature type="binding site" evidence="9">
    <location>
        <begin position="11"/>
        <end position="12"/>
    </location>
    <ligand>
        <name>ATP</name>
        <dbReference type="ChEBI" id="CHEBI:30616"/>
    </ligand>
</feature>
<evidence type="ECO:0000256" key="5">
    <source>
        <dbReference type="ARBA" id="ARBA00022840"/>
    </source>
</evidence>
<keyword evidence="7 9" id="KW-0173">Coenzyme A biosynthesis</keyword>
<dbReference type="eggNOG" id="COG0669">
    <property type="taxonomic scope" value="Bacteria"/>
</dbReference>
<feature type="binding site" evidence="9">
    <location>
        <position position="11"/>
    </location>
    <ligand>
        <name>substrate</name>
    </ligand>
</feature>
<protein>
    <recommendedName>
        <fullName evidence="9">Phosphopantetheine adenylyltransferase</fullName>
        <ecNumber evidence="9">2.7.7.3</ecNumber>
    </recommendedName>
    <alternativeName>
        <fullName evidence="9">Dephospho-CoA pyrophosphorylase</fullName>
    </alternativeName>
    <alternativeName>
        <fullName evidence="9">Pantetheine-phosphate adenylyltransferase</fullName>
        <shortName evidence="9">PPAT</shortName>
    </alternativeName>
</protein>